<keyword evidence="3" id="KW-0915">Sodium</keyword>
<dbReference type="PROSITE" id="PS51257">
    <property type="entry name" value="PROKAR_LIPOPROTEIN"/>
    <property type="match status" value="1"/>
</dbReference>
<feature type="signal peptide" evidence="8">
    <location>
        <begin position="1"/>
        <end position="19"/>
    </location>
</feature>
<keyword evidence="1" id="KW-0813">Transport</keyword>
<dbReference type="Gene3D" id="1.20.1530.20">
    <property type="match status" value="2"/>
</dbReference>
<feature type="transmembrane region" description="Helical" evidence="7">
    <location>
        <begin position="205"/>
        <end position="223"/>
    </location>
</feature>
<keyword evidence="4" id="KW-0406">Ion transport</keyword>
<evidence type="ECO:0000256" key="3">
    <source>
        <dbReference type="ARBA" id="ARBA00023053"/>
    </source>
</evidence>
<feature type="compositionally biased region" description="Low complexity" evidence="6">
    <location>
        <begin position="288"/>
        <end position="297"/>
    </location>
</feature>
<keyword evidence="7" id="KW-0812">Transmembrane</keyword>
<name>A0ABR1FK56_AURAN</name>
<evidence type="ECO:0000256" key="1">
    <source>
        <dbReference type="ARBA" id="ARBA00022448"/>
    </source>
</evidence>
<evidence type="ECO:0000256" key="2">
    <source>
        <dbReference type="ARBA" id="ARBA00022449"/>
    </source>
</evidence>
<feature type="region of interest" description="Disordered" evidence="6">
    <location>
        <begin position="580"/>
        <end position="636"/>
    </location>
</feature>
<organism evidence="9 10">
    <name type="scientific">Aureococcus anophagefferens</name>
    <name type="common">Harmful bloom alga</name>
    <dbReference type="NCBI Taxonomy" id="44056"/>
    <lineage>
        <taxon>Eukaryota</taxon>
        <taxon>Sar</taxon>
        <taxon>Stramenopiles</taxon>
        <taxon>Ochrophyta</taxon>
        <taxon>Pelagophyceae</taxon>
        <taxon>Pelagomonadales</taxon>
        <taxon>Pelagomonadaceae</taxon>
        <taxon>Aureococcus</taxon>
    </lineage>
</organism>
<reference evidence="9 10" key="1">
    <citation type="submission" date="2024-03" db="EMBL/GenBank/DDBJ databases">
        <title>Aureococcus anophagefferens CCMP1851 and Kratosvirus quantuckense: Draft genome of a second virus-susceptible host strain in the model system.</title>
        <authorList>
            <person name="Chase E."/>
            <person name="Truchon A.R."/>
            <person name="Schepens W."/>
            <person name="Wilhelm S.W."/>
        </authorList>
    </citation>
    <scope>NUCLEOTIDE SEQUENCE [LARGE SCALE GENOMIC DNA]</scope>
    <source>
        <strain evidence="9 10">CCMP1851</strain>
    </source>
</reference>
<keyword evidence="7" id="KW-0472">Membrane</keyword>
<keyword evidence="8" id="KW-0732">Signal</keyword>
<evidence type="ECO:0000256" key="4">
    <source>
        <dbReference type="ARBA" id="ARBA00023065"/>
    </source>
</evidence>
<sequence length="636" mass="68296">MTSNRFSVLVLAATACASAVNETHASHDDHGGHHGGEFHHFNVIIFTVIFVGVVWVAGKTAAARGGVARAGRRRIRGNLIQGDSLDRARAVAGAGSPSLVGEIVAGVILGPHLLDFVPNAAVLKVIGEVGLVFHALEAFVVGASMASISTGIALNVLRVGSVLNQPIGQLIIAAATVNEVVNIALLTDHVVHETWDRQVKRVAHWLMRFFFACTIGFSIPIAAVARADVFVKALLLCCTIVGKLAVGVFAQPLDADHFWILALAWGEWGEMQCRSVGAYEPMTYAPSQARCRSSSRPPRSRRSTARGRHRREHVQRRVPRRARVHGRLPGLAPVVAGRERRAKFQIAEAIADTADVSGAAHATYFCLQTKSHAHWDQSDHLQTSIARLGCEIIDYRQWHPNDHFGLAHCVNEVYIRDDALRLPTAMEMTTTTSSTTRPATPDGGSEASSTRGTFRTPGIARDAAPRLVRGRPRRTEAVRVADVHARAHGAPGLSAETLSAAVHVEAHHELDGFVHHDAHHPFALPDDDDHEKEDDLVFGRHRAPSMSSVDLEEEKRADWHHHDVEVASDSGFAQTLVEVGSPRVPRPASSPDLATPVGRAPASPWGPATPLRAPSAARLSPESPASGASGGLSASC</sequence>
<keyword evidence="5" id="KW-0739">Sodium transport</keyword>
<dbReference type="Proteomes" id="UP001363151">
    <property type="component" value="Unassembled WGS sequence"/>
</dbReference>
<dbReference type="PANTHER" id="PTHR43562:SF3">
    <property type="entry name" value="SODIUM ION_PROTON EXCHANGER (EUROFUNG)"/>
    <property type="match status" value="1"/>
</dbReference>
<comment type="caution">
    <text evidence="9">The sequence shown here is derived from an EMBL/GenBank/DDBJ whole genome shotgun (WGS) entry which is preliminary data.</text>
</comment>
<keyword evidence="10" id="KW-1185">Reference proteome</keyword>
<feature type="chain" id="PRO_5045948048" evidence="8">
    <location>
        <begin position="20"/>
        <end position="636"/>
    </location>
</feature>
<feature type="compositionally biased region" description="Basic residues" evidence="6">
    <location>
        <begin position="298"/>
        <end position="319"/>
    </location>
</feature>
<evidence type="ECO:0000313" key="9">
    <source>
        <dbReference type="EMBL" id="KAK7232290.1"/>
    </source>
</evidence>
<feature type="region of interest" description="Disordered" evidence="6">
    <location>
        <begin position="288"/>
        <end position="319"/>
    </location>
</feature>
<accession>A0ABR1FK56</accession>
<proteinExistence type="predicted"/>
<protein>
    <submittedName>
        <fullName evidence="9">Sodium/hydrogen exchanger protein</fullName>
    </submittedName>
</protein>
<evidence type="ECO:0000256" key="5">
    <source>
        <dbReference type="ARBA" id="ARBA00023201"/>
    </source>
</evidence>
<evidence type="ECO:0000256" key="7">
    <source>
        <dbReference type="SAM" id="Phobius"/>
    </source>
</evidence>
<dbReference type="EMBL" id="JBBJCI010000370">
    <property type="protein sequence ID" value="KAK7232290.1"/>
    <property type="molecule type" value="Genomic_DNA"/>
</dbReference>
<dbReference type="PANTHER" id="PTHR43562">
    <property type="entry name" value="NAPA-TYPE SODIUM/HYDROGEN ANTIPORTER"/>
    <property type="match status" value="1"/>
</dbReference>
<feature type="compositionally biased region" description="Low complexity" evidence="6">
    <location>
        <begin position="429"/>
        <end position="440"/>
    </location>
</feature>
<feature type="transmembrane region" description="Helical" evidence="7">
    <location>
        <begin position="41"/>
        <end position="62"/>
    </location>
</feature>
<gene>
    <name evidence="9" type="ORF">SO694_00030356</name>
</gene>
<feature type="region of interest" description="Disordered" evidence="6">
    <location>
        <begin position="429"/>
        <end position="463"/>
    </location>
</feature>
<feature type="compositionally biased region" description="Low complexity" evidence="6">
    <location>
        <begin position="619"/>
        <end position="636"/>
    </location>
</feature>
<evidence type="ECO:0000256" key="8">
    <source>
        <dbReference type="SAM" id="SignalP"/>
    </source>
</evidence>
<evidence type="ECO:0000256" key="6">
    <source>
        <dbReference type="SAM" id="MobiDB-lite"/>
    </source>
</evidence>
<evidence type="ECO:0000313" key="10">
    <source>
        <dbReference type="Proteomes" id="UP001363151"/>
    </source>
</evidence>
<keyword evidence="7" id="KW-1133">Transmembrane helix</keyword>
<keyword evidence="2" id="KW-0050">Antiport</keyword>
<dbReference type="InterPro" id="IPR038770">
    <property type="entry name" value="Na+/solute_symporter_sf"/>
</dbReference>